<feature type="domain" description="HTH LytTR-type" evidence="3">
    <location>
        <begin position="150"/>
        <end position="257"/>
    </location>
</feature>
<evidence type="ECO:0000256" key="1">
    <source>
        <dbReference type="PROSITE-ProRule" id="PRU00169"/>
    </source>
</evidence>
<dbReference type="PANTHER" id="PTHR37299:SF1">
    <property type="entry name" value="STAGE 0 SPORULATION PROTEIN A HOMOLOG"/>
    <property type="match status" value="1"/>
</dbReference>
<name>A0AAU9CN30_9BACT</name>
<dbReference type="AlphaFoldDB" id="A0AAU9CN30"/>
<keyword evidence="4" id="KW-0238">DNA-binding</keyword>
<protein>
    <submittedName>
        <fullName evidence="4">DNA-binding response regulator</fullName>
    </submittedName>
</protein>
<evidence type="ECO:0000259" key="2">
    <source>
        <dbReference type="PROSITE" id="PS50110"/>
    </source>
</evidence>
<dbReference type="SMART" id="SM00850">
    <property type="entry name" value="LytTR"/>
    <property type="match status" value="1"/>
</dbReference>
<keyword evidence="1" id="KW-0597">Phosphoprotein</keyword>
<gene>
    <name evidence="4" type="ORF">FUAX_17740</name>
</gene>
<accession>A0AAU9CN30</accession>
<evidence type="ECO:0000313" key="4">
    <source>
        <dbReference type="EMBL" id="BDD09342.1"/>
    </source>
</evidence>
<feature type="domain" description="Response regulatory" evidence="2">
    <location>
        <begin position="2"/>
        <end position="116"/>
    </location>
</feature>
<feature type="modified residue" description="4-aspartylphosphate" evidence="1">
    <location>
        <position position="56"/>
    </location>
</feature>
<dbReference type="InterPro" id="IPR011006">
    <property type="entry name" value="CheY-like_superfamily"/>
</dbReference>
<keyword evidence="5" id="KW-1185">Reference proteome</keyword>
<dbReference type="RefSeq" id="WP_338394552.1">
    <property type="nucleotide sequence ID" value="NZ_AP025314.1"/>
</dbReference>
<dbReference type="PROSITE" id="PS50930">
    <property type="entry name" value="HTH_LYTTR"/>
    <property type="match status" value="1"/>
</dbReference>
<dbReference type="InterPro" id="IPR007492">
    <property type="entry name" value="LytTR_DNA-bd_dom"/>
</dbReference>
<dbReference type="PROSITE" id="PS50110">
    <property type="entry name" value="RESPONSE_REGULATORY"/>
    <property type="match status" value="1"/>
</dbReference>
<dbReference type="KEGG" id="fax:FUAX_17740"/>
<dbReference type="Gene3D" id="2.40.50.1020">
    <property type="entry name" value="LytTr DNA-binding domain"/>
    <property type="match status" value="1"/>
</dbReference>
<organism evidence="4 5">
    <name type="scientific">Fulvitalea axinellae</name>
    <dbReference type="NCBI Taxonomy" id="1182444"/>
    <lineage>
        <taxon>Bacteria</taxon>
        <taxon>Pseudomonadati</taxon>
        <taxon>Bacteroidota</taxon>
        <taxon>Cytophagia</taxon>
        <taxon>Cytophagales</taxon>
        <taxon>Persicobacteraceae</taxon>
        <taxon>Fulvitalea</taxon>
    </lineage>
</organism>
<dbReference type="SUPFAM" id="SSF52172">
    <property type="entry name" value="CheY-like"/>
    <property type="match status" value="1"/>
</dbReference>
<dbReference type="Proteomes" id="UP001348817">
    <property type="component" value="Chromosome"/>
</dbReference>
<reference evidence="4 5" key="1">
    <citation type="submission" date="2021-12" db="EMBL/GenBank/DDBJ databases">
        <title>Genome sequencing of bacteria with rrn-lacking chromosome and rrn-plasmid.</title>
        <authorList>
            <person name="Anda M."/>
            <person name="Iwasaki W."/>
        </authorList>
    </citation>
    <scope>NUCLEOTIDE SEQUENCE [LARGE SCALE GENOMIC DNA]</scope>
    <source>
        <strain evidence="4 5">DSM 100852</strain>
    </source>
</reference>
<evidence type="ECO:0000259" key="3">
    <source>
        <dbReference type="PROSITE" id="PS50930"/>
    </source>
</evidence>
<dbReference type="GO" id="GO:0003677">
    <property type="term" value="F:DNA binding"/>
    <property type="evidence" value="ECO:0007669"/>
    <property type="project" value="UniProtKB-KW"/>
</dbReference>
<dbReference type="PANTHER" id="PTHR37299">
    <property type="entry name" value="TRANSCRIPTIONAL REGULATOR-RELATED"/>
    <property type="match status" value="1"/>
</dbReference>
<dbReference type="Pfam" id="PF04397">
    <property type="entry name" value="LytTR"/>
    <property type="match status" value="1"/>
</dbReference>
<dbReference type="EMBL" id="AP025314">
    <property type="protein sequence ID" value="BDD09342.1"/>
    <property type="molecule type" value="Genomic_DNA"/>
</dbReference>
<dbReference type="Pfam" id="PF00072">
    <property type="entry name" value="Response_reg"/>
    <property type="match status" value="1"/>
</dbReference>
<dbReference type="GO" id="GO:0000156">
    <property type="term" value="F:phosphorelay response regulator activity"/>
    <property type="evidence" value="ECO:0007669"/>
    <property type="project" value="InterPro"/>
</dbReference>
<dbReference type="SMART" id="SM00448">
    <property type="entry name" value="REC"/>
    <property type="match status" value="1"/>
</dbReference>
<proteinExistence type="predicted"/>
<sequence>MKILIVEDEPIAANKLERMVRAKEPEVVVLDKLDTVSSAVDFFKTGKESPDLVFMDVRLADGLSFDIFDQVEVDYPIVFTTAYDDYALPAFKVNSVDYLLKPINEEALGMALEKYKKRHAITEKIGLEEIDALRSVMSERRNKKKYKERFVVRAGEKLRSVRADNAVCFYSESRVTFLRDSEGRNHVVDYTLEQVENAVDPDLFFRVNRKFLVGIDGIGEVVFYSNSRLRIMLDGFEQAEVIVSRERVSDFKEWFGQ</sequence>
<dbReference type="InterPro" id="IPR001789">
    <property type="entry name" value="Sig_transdc_resp-reg_receiver"/>
</dbReference>
<dbReference type="InterPro" id="IPR046947">
    <property type="entry name" value="LytR-like"/>
</dbReference>
<evidence type="ECO:0000313" key="5">
    <source>
        <dbReference type="Proteomes" id="UP001348817"/>
    </source>
</evidence>
<dbReference type="Gene3D" id="3.40.50.2300">
    <property type="match status" value="1"/>
</dbReference>